<name>A0A6J5SCW6_9CAUD</name>
<gene>
    <name evidence="2" type="ORF">UFOVP1066_152</name>
    <name evidence="3" type="ORF">UFOVP1315_185</name>
    <name evidence="4" type="ORF">UFOVP1421_146</name>
    <name evidence="5" type="ORF">UFOVP1525_156</name>
    <name evidence="1" type="ORF">UFOVP909_119</name>
</gene>
<dbReference type="EMBL" id="LR797019">
    <property type="protein sequence ID" value="CAB4182139.1"/>
    <property type="molecule type" value="Genomic_DNA"/>
</dbReference>
<dbReference type="EMBL" id="LR797375">
    <property type="protein sequence ID" value="CAB4211539.1"/>
    <property type="molecule type" value="Genomic_DNA"/>
</dbReference>
<dbReference type="Gene3D" id="2.60.200.60">
    <property type="match status" value="1"/>
</dbReference>
<organism evidence="4">
    <name type="scientific">uncultured Caudovirales phage</name>
    <dbReference type="NCBI Taxonomy" id="2100421"/>
    <lineage>
        <taxon>Viruses</taxon>
        <taxon>Duplodnaviria</taxon>
        <taxon>Heunggongvirae</taxon>
        <taxon>Uroviricota</taxon>
        <taxon>Caudoviricetes</taxon>
        <taxon>Peduoviridae</taxon>
        <taxon>Maltschvirus</taxon>
        <taxon>Maltschvirus maltsch</taxon>
    </lineage>
</organism>
<protein>
    <submittedName>
        <fullName evidence="4">PAAR_1 domain containing protein</fullName>
    </submittedName>
</protein>
<dbReference type="InterPro" id="IPR008727">
    <property type="entry name" value="PAAR_motif"/>
</dbReference>
<dbReference type="Pfam" id="PF05488">
    <property type="entry name" value="PAAR_motif"/>
    <property type="match status" value="1"/>
</dbReference>
<evidence type="ECO:0000313" key="2">
    <source>
        <dbReference type="EMBL" id="CAB4182139.1"/>
    </source>
</evidence>
<evidence type="ECO:0000313" key="5">
    <source>
        <dbReference type="EMBL" id="CAB5238652.1"/>
    </source>
</evidence>
<dbReference type="EMBL" id="LR797272">
    <property type="protein sequence ID" value="CAB4198631.1"/>
    <property type="molecule type" value="Genomic_DNA"/>
</dbReference>
<evidence type="ECO:0000313" key="1">
    <source>
        <dbReference type="EMBL" id="CAB4170701.1"/>
    </source>
</evidence>
<accession>A0A6J5SCW6</accession>
<evidence type="ECO:0000313" key="4">
    <source>
        <dbReference type="EMBL" id="CAB4211539.1"/>
    </source>
</evidence>
<proteinExistence type="predicted"/>
<sequence>MPAVARLTDKSTGHGCFAPTALITTPVAKTYFNGKLAGVVDPNCKFEAHTCGITTHNSDIRIPSSGASKTYIEGKKAARIGDSIQCGDAIAQGSTNTFIE</sequence>
<dbReference type="EMBL" id="LR798454">
    <property type="protein sequence ID" value="CAB5238652.1"/>
    <property type="molecule type" value="Genomic_DNA"/>
</dbReference>
<evidence type="ECO:0000313" key="3">
    <source>
        <dbReference type="EMBL" id="CAB4198631.1"/>
    </source>
</evidence>
<dbReference type="EMBL" id="LR796861">
    <property type="protein sequence ID" value="CAB4170701.1"/>
    <property type="molecule type" value="Genomic_DNA"/>
</dbReference>
<dbReference type="CDD" id="cd14737">
    <property type="entry name" value="PAAR_1"/>
    <property type="match status" value="1"/>
</dbReference>
<reference evidence="4" key="1">
    <citation type="submission" date="2020-05" db="EMBL/GenBank/DDBJ databases">
        <authorList>
            <person name="Chiriac C."/>
            <person name="Salcher M."/>
            <person name="Ghai R."/>
            <person name="Kavagutti S V."/>
        </authorList>
    </citation>
    <scope>NUCLEOTIDE SEQUENCE</scope>
</reference>